<protein>
    <submittedName>
        <fullName evidence="2">Uncharacterized protein</fullName>
    </submittedName>
</protein>
<accession>A0AA89PEY7</accession>
<proteinExistence type="predicted"/>
<evidence type="ECO:0000313" key="2">
    <source>
        <dbReference type="EMBL" id="MBB5212750.1"/>
    </source>
</evidence>
<reference evidence="2 3" key="1">
    <citation type="submission" date="2020-08" db="EMBL/GenBank/DDBJ databases">
        <title>Genomic Encyclopedia of Type Strains, Phase IV (KMG-IV): sequencing the most valuable type-strain genomes for metagenomic binning, comparative biology and taxonomic classification.</title>
        <authorList>
            <person name="Goeker M."/>
        </authorList>
    </citation>
    <scope>NUCLEOTIDE SEQUENCE [LARGE SCALE GENOMIC DNA]</scope>
    <source>
        <strain evidence="2 3">DSM 11525</strain>
    </source>
</reference>
<name>A0AA89PEY7_9GAMM</name>
<comment type="caution">
    <text evidence="2">The sequence shown here is derived from an EMBL/GenBank/DDBJ whole genome shotgun (WGS) entry which is preliminary data.</text>
</comment>
<feature type="compositionally biased region" description="Acidic residues" evidence="1">
    <location>
        <begin position="53"/>
        <end position="73"/>
    </location>
</feature>
<feature type="region of interest" description="Disordered" evidence="1">
    <location>
        <begin position="53"/>
        <end position="92"/>
    </location>
</feature>
<dbReference type="Proteomes" id="UP000563601">
    <property type="component" value="Unassembled WGS sequence"/>
</dbReference>
<dbReference type="AlphaFoldDB" id="A0AA89PEY7"/>
<dbReference type="EMBL" id="JACHHR010000004">
    <property type="protein sequence ID" value="MBB5212750.1"/>
    <property type="molecule type" value="Genomic_DNA"/>
</dbReference>
<evidence type="ECO:0000256" key="1">
    <source>
        <dbReference type="SAM" id="MobiDB-lite"/>
    </source>
</evidence>
<organism evidence="2 3">
    <name type="scientific">Microbulbifer hydrolyticus</name>
    <dbReference type="NCBI Taxonomy" id="48074"/>
    <lineage>
        <taxon>Bacteria</taxon>
        <taxon>Pseudomonadati</taxon>
        <taxon>Pseudomonadota</taxon>
        <taxon>Gammaproteobacteria</taxon>
        <taxon>Cellvibrionales</taxon>
        <taxon>Microbulbiferaceae</taxon>
        <taxon>Microbulbifer</taxon>
    </lineage>
</organism>
<sequence length="118" mass="13132">MLPPELLPDELEELLLELEPPDELDELEELPPEELDELDELEELPPEELDELDELEELEELDELLDDPPEEDPPPSPFTVTATGATPPGNAVNPTLTWAPGAILLLYAAAPTKYWLAL</sequence>
<evidence type="ECO:0000313" key="3">
    <source>
        <dbReference type="Proteomes" id="UP000563601"/>
    </source>
</evidence>
<gene>
    <name evidence="2" type="ORF">HNQ53_002991</name>
</gene>